<keyword evidence="4" id="KW-1003">Cell membrane</keyword>
<keyword evidence="5" id="KW-0547">Nucleotide-binding</keyword>
<dbReference type="GO" id="GO:0005886">
    <property type="term" value="C:plasma membrane"/>
    <property type="evidence" value="ECO:0007669"/>
    <property type="project" value="UniProtKB-SubCell"/>
</dbReference>
<dbReference type="InterPro" id="IPR003593">
    <property type="entry name" value="AAA+_ATPase"/>
</dbReference>
<dbReference type="EMBL" id="LHXN01000043">
    <property type="protein sequence ID" value="KXA92574.1"/>
    <property type="molecule type" value="Genomic_DNA"/>
</dbReference>
<keyword evidence="3" id="KW-0813">Transport</keyword>
<dbReference type="AlphaFoldDB" id="A0A133UEF4"/>
<evidence type="ECO:0000256" key="8">
    <source>
        <dbReference type="ARBA" id="ARBA00023136"/>
    </source>
</evidence>
<keyword evidence="7" id="KW-1278">Translocase</keyword>
<dbReference type="GO" id="GO:0005524">
    <property type="term" value="F:ATP binding"/>
    <property type="evidence" value="ECO:0007669"/>
    <property type="project" value="UniProtKB-KW"/>
</dbReference>
<sequence>MSQEIIEVEDLTKKYGDVTAVDGISFEVSRGEIFSLVGPNGAGKTTTVEILECLRRPTGGNARVFGFDVVDEEREIKRRIGVMPQEFNTFERLTVRENVELISDIYGKSGDLGGLYADRGLGEEMDKSFDELSGGMKRRVGIAMALAGDPELLFLDEPTTGLDPRARRELWDTIRGLEDRGVTVFLTTHYMEEVEELSDRAGIILDGKLLSVDSVDDLIAEYGEDVKIVVKDSDEAEGILERYAREVTVGEKGEVIGKFDDMEGATEAHFSLYKELSGRFEVDLVGPSMEDVFLNVAGGRIDESGRLVK</sequence>
<dbReference type="Gene3D" id="3.40.50.300">
    <property type="entry name" value="P-loop containing nucleotide triphosphate hydrolases"/>
    <property type="match status" value="1"/>
</dbReference>
<dbReference type="FunFam" id="3.40.50.300:FF:000589">
    <property type="entry name" value="ABC transporter, ATP-binding subunit"/>
    <property type="match status" value="1"/>
</dbReference>
<evidence type="ECO:0000256" key="1">
    <source>
        <dbReference type="ARBA" id="ARBA00004236"/>
    </source>
</evidence>
<name>A0A133UEF4_9EURY</name>
<comment type="caution">
    <text evidence="10">The sequence shown here is derived from an EMBL/GenBank/DDBJ whole genome shotgun (WGS) entry which is preliminary data.</text>
</comment>
<dbReference type="SMART" id="SM00382">
    <property type="entry name" value="AAA"/>
    <property type="match status" value="1"/>
</dbReference>
<protein>
    <recommendedName>
        <fullName evidence="9">ABC transporter domain-containing protein</fullName>
    </recommendedName>
</protein>
<keyword evidence="11" id="KW-1185">Reference proteome</keyword>
<proteinExistence type="inferred from homology"/>
<evidence type="ECO:0000313" key="11">
    <source>
        <dbReference type="Proteomes" id="UP000070373"/>
    </source>
</evidence>
<evidence type="ECO:0000256" key="6">
    <source>
        <dbReference type="ARBA" id="ARBA00022840"/>
    </source>
</evidence>
<dbReference type="CDD" id="cd03230">
    <property type="entry name" value="ABC_DR_subfamily_A"/>
    <property type="match status" value="1"/>
</dbReference>
<keyword evidence="6" id="KW-0067">ATP-binding</keyword>
<dbReference type="InterPro" id="IPR017871">
    <property type="entry name" value="ABC_transporter-like_CS"/>
</dbReference>
<dbReference type="PANTHER" id="PTHR42711:SF5">
    <property type="entry name" value="ABC TRANSPORTER ATP-BINDING PROTEIN NATA"/>
    <property type="match status" value="1"/>
</dbReference>
<dbReference type="PROSITE" id="PS00211">
    <property type="entry name" value="ABC_TRANSPORTER_1"/>
    <property type="match status" value="1"/>
</dbReference>
<dbReference type="InterPro" id="IPR003439">
    <property type="entry name" value="ABC_transporter-like_ATP-bd"/>
</dbReference>
<dbReference type="SUPFAM" id="SSF52540">
    <property type="entry name" value="P-loop containing nucleoside triphosphate hydrolases"/>
    <property type="match status" value="1"/>
</dbReference>
<dbReference type="PANTHER" id="PTHR42711">
    <property type="entry name" value="ABC TRANSPORTER ATP-BINDING PROTEIN"/>
    <property type="match status" value="1"/>
</dbReference>
<dbReference type="Proteomes" id="UP000070373">
    <property type="component" value="Unassembled WGS sequence"/>
</dbReference>
<reference evidence="10 11" key="1">
    <citation type="journal article" date="2016" name="Sci. Rep.">
        <title>Metabolic traits of an uncultured archaeal lineage -MSBL1- from brine pools of the Red Sea.</title>
        <authorList>
            <person name="Mwirichia R."/>
            <person name="Alam I."/>
            <person name="Rashid M."/>
            <person name="Vinu M."/>
            <person name="Ba-Alawi W."/>
            <person name="Anthony Kamau A."/>
            <person name="Kamanda Ngugi D."/>
            <person name="Goker M."/>
            <person name="Klenk H.P."/>
            <person name="Bajic V."/>
            <person name="Stingl U."/>
        </authorList>
    </citation>
    <scope>NUCLEOTIDE SEQUENCE [LARGE SCALE GENOMIC DNA]</scope>
    <source>
        <strain evidence="10">SCGC-AAA259E17</strain>
    </source>
</reference>
<dbReference type="PATRIC" id="fig|1698263.3.peg.829"/>
<dbReference type="GO" id="GO:0016887">
    <property type="term" value="F:ATP hydrolysis activity"/>
    <property type="evidence" value="ECO:0007669"/>
    <property type="project" value="InterPro"/>
</dbReference>
<accession>A0A133UEF4</accession>
<evidence type="ECO:0000256" key="3">
    <source>
        <dbReference type="ARBA" id="ARBA00022448"/>
    </source>
</evidence>
<dbReference type="Pfam" id="PF00005">
    <property type="entry name" value="ABC_tran"/>
    <property type="match status" value="1"/>
</dbReference>
<evidence type="ECO:0000256" key="2">
    <source>
        <dbReference type="ARBA" id="ARBA00005417"/>
    </source>
</evidence>
<feature type="domain" description="ABC transporter" evidence="9">
    <location>
        <begin position="6"/>
        <end position="231"/>
    </location>
</feature>
<keyword evidence="8" id="KW-0472">Membrane</keyword>
<dbReference type="InterPro" id="IPR027417">
    <property type="entry name" value="P-loop_NTPase"/>
</dbReference>
<gene>
    <name evidence="10" type="ORF">AKJ64_02795</name>
</gene>
<evidence type="ECO:0000313" key="10">
    <source>
        <dbReference type="EMBL" id="KXA92574.1"/>
    </source>
</evidence>
<comment type="similarity">
    <text evidence="2">Belongs to the ABC transporter superfamily.</text>
</comment>
<comment type="subcellular location">
    <subcellularLocation>
        <location evidence="1">Cell membrane</location>
    </subcellularLocation>
</comment>
<dbReference type="PROSITE" id="PS50893">
    <property type="entry name" value="ABC_TRANSPORTER_2"/>
    <property type="match status" value="1"/>
</dbReference>
<evidence type="ECO:0000259" key="9">
    <source>
        <dbReference type="PROSITE" id="PS50893"/>
    </source>
</evidence>
<evidence type="ECO:0000256" key="7">
    <source>
        <dbReference type="ARBA" id="ARBA00022967"/>
    </source>
</evidence>
<dbReference type="InterPro" id="IPR050763">
    <property type="entry name" value="ABC_transporter_ATP-binding"/>
</dbReference>
<evidence type="ECO:0000256" key="4">
    <source>
        <dbReference type="ARBA" id="ARBA00022475"/>
    </source>
</evidence>
<evidence type="ECO:0000256" key="5">
    <source>
        <dbReference type="ARBA" id="ARBA00022741"/>
    </source>
</evidence>
<organism evidence="10 11">
    <name type="scientific">candidate division MSBL1 archaeon SCGC-AAA259E17</name>
    <dbReference type="NCBI Taxonomy" id="1698263"/>
    <lineage>
        <taxon>Archaea</taxon>
        <taxon>Methanobacteriati</taxon>
        <taxon>Methanobacteriota</taxon>
        <taxon>candidate division MSBL1</taxon>
    </lineage>
</organism>